<dbReference type="EMBL" id="SGIT01000002">
    <property type="protein sequence ID" value="RZF59712.1"/>
    <property type="molecule type" value="Genomic_DNA"/>
</dbReference>
<keyword evidence="2" id="KW-1185">Reference proteome</keyword>
<gene>
    <name evidence="1" type="ORF">EWE74_11190</name>
</gene>
<accession>A0A4Q6XQK7</accession>
<dbReference type="RefSeq" id="WP_130141631.1">
    <property type="nucleotide sequence ID" value="NZ_SGIT01000002.1"/>
</dbReference>
<comment type="caution">
    <text evidence="1">The sequence shown here is derived from an EMBL/GenBank/DDBJ whole genome shotgun (WGS) entry which is preliminary data.</text>
</comment>
<dbReference type="OrthoDB" id="960626at2"/>
<proteinExistence type="predicted"/>
<dbReference type="SUPFAM" id="SSF46785">
    <property type="entry name" value="Winged helix' DNA-binding domain"/>
    <property type="match status" value="1"/>
</dbReference>
<evidence type="ECO:0008006" key="3">
    <source>
        <dbReference type="Google" id="ProtNLM"/>
    </source>
</evidence>
<dbReference type="Proteomes" id="UP000292855">
    <property type="component" value="Unassembled WGS sequence"/>
</dbReference>
<reference evidence="1 2" key="1">
    <citation type="submission" date="2019-02" db="EMBL/GenBank/DDBJ databases">
        <authorList>
            <person name="Li Y."/>
        </authorList>
    </citation>
    <scope>NUCLEOTIDE SEQUENCE [LARGE SCALE GENOMIC DNA]</scope>
    <source>
        <strain evidence="1 2">30C10-4-7</strain>
    </source>
</reference>
<dbReference type="InterPro" id="IPR002481">
    <property type="entry name" value="FUR"/>
</dbReference>
<organism evidence="1 2">
    <name type="scientific">Sphingobacterium corticibacterium</name>
    <dbReference type="NCBI Taxonomy" id="2484746"/>
    <lineage>
        <taxon>Bacteria</taxon>
        <taxon>Pseudomonadati</taxon>
        <taxon>Bacteroidota</taxon>
        <taxon>Sphingobacteriia</taxon>
        <taxon>Sphingobacteriales</taxon>
        <taxon>Sphingobacteriaceae</taxon>
        <taxon>Sphingobacterium</taxon>
    </lineage>
</organism>
<protein>
    <recommendedName>
        <fullName evidence="3">Ferric uptake regulator family protein</fullName>
    </recommendedName>
</protein>
<dbReference type="GO" id="GO:0003700">
    <property type="term" value="F:DNA-binding transcription factor activity"/>
    <property type="evidence" value="ECO:0007669"/>
    <property type="project" value="InterPro"/>
</dbReference>
<evidence type="ECO:0000313" key="2">
    <source>
        <dbReference type="Proteomes" id="UP000292855"/>
    </source>
</evidence>
<dbReference type="Gene3D" id="1.10.10.10">
    <property type="entry name" value="Winged helix-like DNA-binding domain superfamily/Winged helix DNA-binding domain"/>
    <property type="match status" value="1"/>
</dbReference>
<dbReference type="AlphaFoldDB" id="A0A4Q6XQK7"/>
<sequence>MEYHDEEDPMWKRLNEYCTGKYMTYSEKRWLVARSLRKHQDVIEVEDLWISLRTQGYQISLSCVYTSLNILVEAGVAIVERENRRNYYMVHPGYTPTSVGESP</sequence>
<evidence type="ECO:0000313" key="1">
    <source>
        <dbReference type="EMBL" id="RZF59712.1"/>
    </source>
</evidence>
<dbReference type="InterPro" id="IPR036390">
    <property type="entry name" value="WH_DNA-bd_sf"/>
</dbReference>
<name>A0A4Q6XQK7_9SPHI</name>
<dbReference type="InterPro" id="IPR036388">
    <property type="entry name" value="WH-like_DNA-bd_sf"/>
</dbReference>
<dbReference type="Pfam" id="PF01475">
    <property type="entry name" value="FUR"/>
    <property type="match status" value="1"/>
</dbReference>